<organism evidence="2">
    <name type="scientific">Capitella teleta</name>
    <name type="common">Polychaete worm</name>
    <dbReference type="NCBI Taxonomy" id="283909"/>
    <lineage>
        <taxon>Eukaryota</taxon>
        <taxon>Metazoa</taxon>
        <taxon>Spiralia</taxon>
        <taxon>Lophotrochozoa</taxon>
        <taxon>Annelida</taxon>
        <taxon>Polychaeta</taxon>
        <taxon>Sedentaria</taxon>
        <taxon>Scolecida</taxon>
        <taxon>Capitellidae</taxon>
        <taxon>Capitella</taxon>
    </lineage>
</organism>
<dbReference type="Proteomes" id="UP000014760">
    <property type="component" value="Unassembled WGS sequence"/>
</dbReference>
<accession>R7URV9</accession>
<dbReference type="EnsemblMetazoa" id="CapteT207011">
    <property type="protein sequence ID" value="CapteP207011"/>
    <property type="gene ID" value="CapteG207011"/>
</dbReference>
<protein>
    <submittedName>
        <fullName evidence="2 3">Uncharacterized protein</fullName>
    </submittedName>
</protein>
<sequence length="203" mass="23341">MKPSGRLCLWHPARLLLGFYWISKDGLTITLDRQHGRGFGSKKEYHIFNHGFKCQLSFYTISSSYGALGERADCVRSLEFPVEFAAIAGKKQMLIKTQNFKRQMPFKQFHTCLHYIDDIFALSNWPPIPCLPVMHCGVNTRLSVEEISRTWRDDMEEGNEESWSHHGWQRRGAGERVLGVADVNSAIISDGKMFMQAYSISKY</sequence>
<feature type="chain" id="PRO_5008788283" evidence="1">
    <location>
        <begin position="19"/>
        <end position="203"/>
    </location>
</feature>
<evidence type="ECO:0000313" key="2">
    <source>
        <dbReference type="EMBL" id="ELU08935.1"/>
    </source>
</evidence>
<dbReference type="EMBL" id="AMQN01001045">
    <property type="status" value="NOT_ANNOTATED_CDS"/>
    <property type="molecule type" value="Genomic_DNA"/>
</dbReference>
<feature type="signal peptide" evidence="1">
    <location>
        <begin position="1"/>
        <end position="18"/>
    </location>
</feature>
<reference evidence="4" key="1">
    <citation type="submission" date="2012-12" db="EMBL/GenBank/DDBJ databases">
        <authorList>
            <person name="Hellsten U."/>
            <person name="Grimwood J."/>
            <person name="Chapman J.A."/>
            <person name="Shapiro H."/>
            <person name="Aerts A."/>
            <person name="Otillar R.P."/>
            <person name="Terry A.Y."/>
            <person name="Boore J.L."/>
            <person name="Simakov O."/>
            <person name="Marletaz F."/>
            <person name="Cho S.-J."/>
            <person name="Edsinger-Gonzales E."/>
            <person name="Havlak P."/>
            <person name="Kuo D.-H."/>
            <person name="Larsson T."/>
            <person name="Lv J."/>
            <person name="Arendt D."/>
            <person name="Savage R."/>
            <person name="Osoegawa K."/>
            <person name="de Jong P."/>
            <person name="Lindberg D.R."/>
            <person name="Seaver E.C."/>
            <person name="Weisblat D.A."/>
            <person name="Putnam N.H."/>
            <person name="Grigoriev I.V."/>
            <person name="Rokhsar D.S."/>
        </authorList>
    </citation>
    <scope>NUCLEOTIDE SEQUENCE</scope>
    <source>
        <strain evidence="4">I ESC-2004</strain>
    </source>
</reference>
<reference evidence="2 4" key="2">
    <citation type="journal article" date="2013" name="Nature">
        <title>Insights into bilaterian evolution from three spiralian genomes.</title>
        <authorList>
            <person name="Simakov O."/>
            <person name="Marletaz F."/>
            <person name="Cho S.J."/>
            <person name="Edsinger-Gonzales E."/>
            <person name="Havlak P."/>
            <person name="Hellsten U."/>
            <person name="Kuo D.H."/>
            <person name="Larsson T."/>
            <person name="Lv J."/>
            <person name="Arendt D."/>
            <person name="Savage R."/>
            <person name="Osoegawa K."/>
            <person name="de Jong P."/>
            <person name="Grimwood J."/>
            <person name="Chapman J.A."/>
            <person name="Shapiro H."/>
            <person name="Aerts A."/>
            <person name="Otillar R.P."/>
            <person name="Terry A.Y."/>
            <person name="Boore J.L."/>
            <person name="Grigoriev I.V."/>
            <person name="Lindberg D.R."/>
            <person name="Seaver E.C."/>
            <person name="Weisblat D.A."/>
            <person name="Putnam N.H."/>
            <person name="Rokhsar D.S."/>
        </authorList>
    </citation>
    <scope>NUCLEOTIDE SEQUENCE</scope>
    <source>
        <strain evidence="2 4">I ESC-2004</strain>
    </source>
</reference>
<name>R7URV9_CAPTE</name>
<gene>
    <name evidence="2" type="ORF">CAPTEDRAFT_207011</name>
</gene>
<evidence type="ECO:0000313" key="3">
    <source>
        <dbReference type="EnsemblMetazoa" id="CapteP207011"/>
    </source>
</evidence>
<reference evidence="3" key="3">
    <citation type="submission" date="2015-06" db="UniProtKB">
        <authorList>
            <consortium name="EnsemblMetazoa"/>
        </authorList>
    </citation>
    <scope>IDENTIFICATION</scope>
</reference>
<dbReference type="HOGENOM" id="CLU_1350037_0_0_1"/>
<evidence type="ECO:0000313" key="4">
    <source>
        <dbReference type="Proteomes" id="UP000014760"/>
    </source>
</evidence>
<keyword evidence="4" id="KW-1185">Reference proteome</keyword>
<proteinExistence type="predicted"/>
<keyword evidence="1" id="KW-0732">Signal</keyword>
<evidence type="ECO:0000256" key="1">
    <source>
        <dbReference type="SAM" id="SignalP"/>
    </source>
</evidence>
<dbReference type="EMBL" id="KB298688">
    <property type="protein sequence ID" value="ELU08935.1"/>
    <property type="molecule type" value="Genomic_DNA"/>
</dbReference>
<dbReference type="AlphaFoldDB" id="R7URV9"/>